<dbReference type="Proteomes" id="UP000555411">
    <property type="component" value="Unassembled WGS sequence"/>
</dbReference>
<dbReference type="PANTHER" id="PTHR44051">
    <property type="entry name" value="GLUTATHIONE S-TRANSFERASE-RELATED"/>
    <property type="match status" value="1"/>
</dbReference>
<organism evidence="2 3">
    <name type="scientific">Paragemmobacter straminiformis</name>
    <dbReference type="NCBI Taxonomy" id="2045119"/>
    <lineage>
        <taxon>Bacteria</taxon>
        <taxon>Pseudomonadati</taxon>
        <taxon>Pseudomonadota</taxon>
        <taxon>Alphaproteobacteria</taxon>
        <taxon>Rhodobacterales</taxon>
        <taxon>Paracoccaceae</taxon>
        <taxon>Paragemmobacter</taxon>
    </lineage>
</organism>
<dbReference type="CDD" id="cd03207">
    <property type="entry name" value="GST_C_8"/>
    <property type="match status" value="1"/>
</dbReference>
<dbReference type="CDD" id="cd03046">
    <property type="entry name" value="GST_N_GTT1_like"/>
    <property type="match status" value="1"/>
</dbReference>
<dbReference type="InterPro" id="IPR040079">
    <property type="entry name" value="Glutathione_S-Trfase"/>
</dbReference>
<dbReference type="Pfam" id="PF02798">
    <property type="entry name" value="GST_N"/>
    <property type="match status" value="1"/>
</dbReference>
<dbReference type="SFLD" id="SFLDS00019">
    <property type="entry name" value="Glutathione_Transferase_(cytos"/>
    <property type="match status" value="1"/>
</dbReference>
<dbReference type="EMBL" id="JACLQD010000001">
    <property type="protein sequence ID" value="MBC2834947.1"/>
    <property type="molecule type" value="Genomic_DNA"/>
</dbReference>
<dbReference type="InterPro" id="IPR004045">
    <property type="entry name" value="Glutathione_S-Trfase_N"/>
</dbReference>
<keyword evidence="3" id="KW-1185">Reference proteome</keyword>
<dbReference type="PROSITE" id="PS50404">
    <property type="entry name" value="GST_NTER"/>
    <property type="match status" value="1"/>
</dbReference>
<dbReference type="RefSeq" id="WP_185796509.1">
    <property type="nucleotide sequence ID" value="NZ_JACLQD010000001.1"/>
</dbReference>
<dbReference type="InterPro" id="IPR036249">
    <property type="entry name" value="Thioredoxin-like_sf"/>
</dbReference>
<comment type="caution">
    <text evidence="2">The sequence shown here is derived from an EMBL/GenBank/DDBJ whole genome shotgun (WGS) entry which is preliminary data.</text>
</comment>
<name>A0A842I6E2_9RHOB</name>
<reference evidence="2 3" key="1">
    <citation type="journal article" date="2017" name="Int. J. Syst. Evol. Microbiol.">
        <title>Gemmobacter straminiformis sp. nov., isolated from an artificial fountain.</title>
        <authorList>
            <person name="Kang J.Y."/>
            <person name="Kim M.J."/>
            <person name="Chun J."/>
            <person name="Son K.P."/>
            <person name="Jahng K.Y."/>
        </authorList>
    </citation>
    <scope>NUCLEOTIDE SEQUENCE [LARGE SCALE GENOMIC DNA]</scope>
    <source>
        <strain evidence="2 3">CAM-8</strain>
    </source>
</reference>
<dbReference type="Gene3D" id="1.20.1050.10">
    <property type="match status" value="1"/>
</dbReference>
<gene>
    <name evidence="2" type="ORF">H7F16_05470</name>
</gene>
<keyword evidence="2" id="KW-0808">Transferase</keyword>
<protein>
    <submittedName>
        <fullName evidence="2">Glutathione S-transferase family protein</fullName>
    </submittedName>
</protein>
<dbReference type="AlphaFoldDB" id="A0A842I6E2"/>
<feature type="domain" description="GST N-terminal" evidence="1">
    <location>
        <begin position="1"/>
        <end position="83"/>
    </location>
</feature>
<sequence length="201" mass="22181">MLTLFHAPQSRSTRILTLIEEMGAADKITLRPVDIIRADGTGARDHANPHPDAKVPALDHDGTLVTESGAVMLYLTDLFPSPLAPVQGDAKRGAFLTWLFWYGSVMEPVMILSGAGLDHPWLAKTYRGMPEITARLQSALSRGPWLLGDTFTAADILIQSPFHWFKDAIPDDPLIRDWLARGAARPAYQRVMQAEAQRRAA</sequence>
<evidence type="ECO:0000313" key="3">
    <source>
        <dbReference type="Proteomes" id="UP000555411"/>
    </source>
</evidence>
<dbReference type="SFLD" id="SFLDG01150">
    <property type="entry name" value="Main.1:_Beta-like"/>
    <property type="match status" value="1"/>
</dbReference>
<dbReference type="InterPro" id="IPR036282">
    <property type="entry name" value="Glutathione-S-Trfase_C_sf"/>
</dbReference>
<dbReference type="SUPFAM" id="SSF52833">
    <property type="entry name" value="Thioredoxin-like"/>
    <property type="match status" value="1"/>
</dbReference>
<evidence type="ECO:0000259" key="1">
    <source>
        <dbReference type="PROSITE" id="PS50404"/>
    </source>
</evidence>
<dbReference type="SUPFAM" id="SSF47616">
    <property type="entry name" value="GST C-terminal domain-like"/>
    <property type="match status" value="1"/>
</dbReference>
<dbReference type="GO" id="GO:0016740">
    <property type="term" value="F:transferase activity"/>
    <property type="evidence" value="ECO:0007669"/>
    <property type="project" value="UniProtKB-KW"/>
</dbReference>
<dbReference type="PANTHER" id="PTHR44051:SF21">
    <property type="entry name" value="GLUTATHIONE S-TRANSFERASE FAMILY PROTEIN"/>
    <property type="match status" value="1"/>
</dbReference>
<proteinExistence type="predicted"/>
<evidence type="ECO:0000313" key="2">
    <source>
        <dbReference type="EMBL" id="MBC2834947.1"/>
    </source>
</evidence>
<accession>A0A842I6E2</accession>
<dbReference type="Gene3D" id="3.40.30.10">
    <property type="entry name" value="Glutaredoxin"/>
    <property type="match status" value="1"/>
</dbReference>
<dbReference type="SFLD" id="SFLDG00358">
    <property type="entry name" value="Main_(cytGST)"/>
    <property type="match status" value="1"/>
</dbReference>